<organism evidence="2 3">
    <name type="scientific">Candidatus Sungbacteria bacterium RIFCSPHIGHO2_01_FULL_47_32</name>
    <dbReference type="NCBI Taxonomy" id="1802264"/>
    <lineage>
        <taxon>Bacteria</taxon>
        <taxon>Candidatus Sungiibacteriota</taxon>
    </lineage>
</organism>
<feature type="region of interest" description="Disordered" evidence="1">
    <location>
        <begin position="73"/>
        <end position="118"/>
    </location>
</feature>
<gene>
    <name evidence="2" type="ORF">A2633_04415</name>
</gene>
<sequence length="118" mass="13267">MKRSLITTILLIMLVGGFAVYYFYFAAAPATEDQGPEFSVLTPEEQTKLEEYRQIKNISFDQGLLNDPFFKELRDVDIPPPPSEPLGRPDPFLPFEQKQTQAQSPSSGKIPLPAPKPK</sequence>
<dbReference type="Proteomes" id="UP000177152">
    <property type="component" value="Unassembled WGS sequence"/>
</dbReference>
<proteinExistence type="predicted"/>
<dbReference type="AlphaFoldDB" id="A0A1G2K354"/>
<accession>A0A1G2K354</accession>
<evidence type="ECO:0000313" key="3">
    <source>
        <dbReference type="Proteomes" id="UP000177152"/>
    </source>
</evidence>
<protein>
    <submittedName>
        <fullName evidence="2">Uncharacterized protein</fullName>
    </submittedName>
</protein>
<dbReference type="EMBL" id="MHQC01000049">
    <property type="protein sequence ID" value="OGZ93847.1"/>
    <property type="molecule type" value="Genomic_DNA"/>
</dbReference>
<reference evidence="2 3" key="1">
    <citation type="journal article" date="2016" name="Nat. Commun.">
        <title>Thousands of microbial genomes shed light on interconnected biogeochemical processes in an aquifer system.</title>
        <authorList>
            <person name="Anantharaman K."/>
            <person name="Brown C.T."/>
            <person name="Hug L.A."/>
            <person name="Sharon I."/>
            <person name="Castelle C.J."/>
            <person name="Probst A.J."/>
            <person name="Thomas B.C."/>
            <person name="Singh A."/>
            <person name="Wilkins M.J."/>
            <person name="Karaoz U."/>
            <person name="Brodie E.L."/>
            <person name="Williams K.H."/>
            <person name="Hubbard S.S."/>
            <person name="Banfield J.F."/>
        </authorList>
    </citation>
    <scope>NUCLEOTIDE SEQUENCE [LARGE SCALE GENOMIC DNA]</scope>
</reference>
<comment type="caution">
    <text evidence="2">The sequence shown here is derived from an EMBL/GenBank/DDBJ whole genome shotgun (WGS) entry which is preliminary data.</text>
</comment>
<feature type="compositionally biased region" description="Polar residues" evidence="1">
    <location>
        <begin position="97"/>
        <end position="107"/>
    </location>
</feature>
<evidence type="ECO:0000313" key="2">
    <source>
        <dbReference type="EMBL" id="OGZ93847.1"/>
    </source>
</evidence>
<evidence type="ECO:0000256" key="1">
    <source>
        <dbReference type="SAM" id="MobiDB-lite"/>
    </source>
</evidence>
<name>A0A1G2K354_9BACT</name>